<organism evidence="1 2">
    <name type="scientific">Arctium lappa</name>
    <name type="common">Greater burdock</name>
    <name type="synonym">Lappa major</name>
    <dbReference type="NCBI Taxonomy" id="4217"/>
    <lineage>
        <taxon>Eukaryota</taxon>
        <taxon>Viridiplantae</taxon>
        <taxon>Streptophyta</taxon>
        <taxon>Embryophyta</taxon>
        <taxon>Tracheophyta</taxon>
        <taxon>Spermatophyta</taxon>
        <taxon>Magnoliopsida</taxon>
        <taxon>eudicotyledons</taxon>
        <taxon>Gunneridae</taxon>
        <taxon>Pentapetalae</taxon>
        <taxon>asterids</taxon>
        <taxon>campanulids</taxon>
        <taxon>Asterales</taxon>
        <taxon>Asteraceae</taxon>
        <taxon>Carduoideae</taxon>
        <taxon>Cardueae</taxon>
        <taxon>Arctiinae</taxon>
        <taxon>Arctium</taxon>
    </lineage>
</organism>
<dbReference type="EMBL" id="CM042048">
    <property type="protein sequence ID" value="KAI3757823.1"/>
    <property type="molecule type" value="Genomic_DNA"/>
</dbReference>
<comment type="caution">
    <text evidence="1">The sequence shown here is derived from an EMBL/GenBank/DDBJ whole genome shotgun (WGS) entry which is preliminary data.</text>
</comment>
<sequence length="182" mass="20899">MNGSPTNTSFLDLRNFETNPSNVPFSLPNDNTFEADNDFGFDEPKSQYSEDSDTESMFNIEDDYDDVSENLVVNFMNDVGDDDIADLENNIHIDVWSESENKIMLGMQFESKARVKKAVTLWSIAQNREFKVYESKSNSWLAKWKTLGDGGESSSIVHYTPRCAWYVCAIKKKNHHMLKITR</sequence>
<evidence type="ECO:0000313" key="2">
    <source>
        <dbReference type="Proteomes" id="UP001055879"/>
    </source>
</evidence>
<proteinExistence type="predicted"/>
<keyword evidence="2" id="KW-1185">Reference proteome</keyword>
<dbReference type="Proteomes" id="UP001055879">
    <property type="component" value="Linkage Group LG02"/>
</dbReference>
<protein>
    <submittedName>
        <fullName evidence="1">Uncharacterized protein</fullName>
    </submittedName>
</protein>
<reference evidence="1 2" key="2">
    <citation type="journal article" date="2022" name="Mol. Ecol. Resour.">
        <title>The genomes of chicory, endive, great burdock and yacon provide insights into Asteraceae paleo-polyploidization history and plant inulin production.</title>
        <authorList>
            <person name="Fan W."/>
            <person name="Wang S."/>
            <person name="Wang H."/>
            <person name="Wang A."/>
            <person name="Jiang F."/>
            <person name="Liu H."/>
            <person name="Zhao H."/>
            <person name="Xu D."/>
            <person name="Zhang Y."/>
        </authorList>
    </citation>
    <scope>NUCLEOTIDE SEQUENCE [LARGE SCALE GENOMIC DNA]</scope>
    <source>
        <strain evidence="2">cv. Niubang</strain>
    </source>
</reference>
<accession>A0ACB9EFN4</accession>
<reference evidence="2" key="1">
    <citation type="journal article" date="2022" name="Mol. Ecol. Resour.">
        <title>The genomes of chicory, endive, great burdock and yacon provide insights into Asteraceae palaeo-polyploidization history and plant inulin production.</title>
        <authorList>
            <person name="Fan W."/>
            <person name="Wang S."/>
            <person name="Wang H."/>
            <person name="Wang A."/>
            <person name="Jiang F."/>
            <person name="Liu H."/>
            <person name="Zhao H."/>
            <person name="Xu D."/>
            <person name="Zhang Y."/>
        </authorList>
    </citation>
    <scope>NUCLEOTIDE SEQUENCE [LARGE SCALE GENOMIC DNA]</scope>
    <source>
        <strain evidence="2">cv. Niubang</strain>
    </source>
</reference>
<evidence type="ECO:0000313" key="1">
    <source>
        <dbReference type="EMBL" id="KAI3757823.1"/>
    </source>
</evidence>
<gene>
    <name evidence="1" type="ORF">L6452_05366</name>
</gene>
<name>A0ACB9EFN4_ARCLA</name>